<dbReference type="EMBL" id="CP041150">
    <property type="protein sequence ID" value="QDF71884.1"/>
    <property type="molecule type" value="Genomic_DNA"/>
</dbReference>
<accession>A0AB73U4C9</accession>
<proteinExistence type="predicted"/>
<dbReference type="AlphaFoldDB" id="A0AB73U4C9"/>
<dbReference type="Proteomes" id="UP000317728">
    <property type="component" value="Chromosome"/>
</dbReference>
<evidence type="ECO:0000313" key="1">
    <source>
        <dbReference type="EMBL" id="QDF71884.1"/>
    </source>
</evidence>
<name>A0AB73U4C9_MYCCH</name>
<evidence type="ECO:0000313" key="2">
    <source>
        <dbReference type="Proteomes" id="UP000317728"/>
    </source>
</evidence>
<organism evidence="1 2">
    <name type="scientific">Mycobacteroides chelonae</name>
    <name type="common">Mycobacterium chelonae</name>
    <dbReference type="NCBI Taxonomy" id="1774"/>
    <lineage>
        <taxon>Bacteria</taxon>
        <taxon>Bacillati</taxon>
        <taxon>Actinomycetota</taxon>
        <taxon>Actinomycetes</taxon>
        <taxon>Mycobacteriales</taxon>
        <taxon>Mycobacteriaceae</taxon>
        <taxon>Mycobacteroides</taxon>
    </lineage>
</organism>
<protein>
    <submittedName>
        <fullName evidence="1">Uncharacterized protein</fullName>
    </submittedName>
</protein>
<gene>
    <name evidence="1" type="ORF">FJK96_18135</name>
</gene>
<sequence>MERPPRDNFPNAYVGDLVETPTGWAVVAPLYCPNWHRIDEPGGNHRSLACDCGKRHYTWTCHCGGTIYAPKLGPSCRILTGGEGLVPPSVRRLDT</sequence>
<dbReference type="RefSeq" id="WP_075908163.1">
    <property type="nucleotide sequence ID" value="NZ_CP041150.1"/>
</dbReference>
<reference evidence="1 2" key="1">
    <citation type="submission" date="2019-06" db="EMBL/GenBank/DDBJ databases">
        <title>Whole geneome sequnce of Mycobacteroides chelonae M77 isolated from bovine milk from Meghalaya, India.</title>
        <authorList>
            <person name="Vise E."/>
            <person name="Das S."/>
            <person name="Garg A."/>
            <person name="Ghatak S."/>
            <person name="Shakuntala I."/>
            <person name="Milton A.A.P."/>
            <person name="Karam A."/>
            <person name="Sanjukta R."/>
            <person name="Puro K."/>
            <person name="Sen A."/>
        </authorList>
    </citation>
    <scope>NUCLEOTIDE SEQUENCE [LARGE SCALE GENOMIC DNA]</scope>
    <source>
        <strain evidence="1 2">M77</strain>
    </source>
</reference>